<feature type="transmembrane region" description="Helical" evidence="5">
    <location>
        <begin position="233"/>
        <end position="252"/>
    </location>
</feature>
<dbReference type="Proteomes" id="UP000803844">
    <property type="component" value="Unassembled WGS sequence"/>
</dbReference>
<organism evidence="6 7">
    <name type="scientific">Cryphonectria parasitica (strain ATCC 38755 / EP155)</name>
    <dbReference type="NCBI Taxonomy" id="660469"/>
    <lineage>
        <taxon>Eukaryota</taxon>
        <taxon>Fungi</taxon>
        <taxon>Dikarya</taxon>
        <taxon>Ascomycota</taxon>
        <taxon>Pezizomycotina</taxon>
        <taxon>Sordariomycetes</taxon>
        <taxon>Sordariomycetidae</taxon>
        <taxon>Diaporthales</taxon>
        <taxon>Cryphonectriaceae</taxon>
        <taxon>Cryphonectria-Endothia species complex</taxon>
        <taxon>Cryphonectria</taxon>
    </lineage>
</organism>
<keyword evidence="4 5" id="KW-0472">Membrane</keyword>
<comment type="subcellular location">
    <subcellularLocation>
        <location evidence="1">Membrane</location>
        <topology evidence="1">Multi-pass membrane protein</topology>
    </subcellularLocation>
</comment>
<dbReference type="SUPFAM" id="SSF103473">
    <property type="entry name" value="MFS general substrate transporter"/>
    <property type="match status" value="1"/>
</dbReference>
<dbReference type="InterPro" id="IPR036259">
    <property type="entry name" value="MFS_trans_sf"/>
</dbReference>
<keyword evidence="2 5" id="KW-0812">Transmembrane</keyword>
<evidence type="ECO:0000313" key="6">
    <source>
        <dbReference type="EMBL" id="KAF3771419.1"/>
    </source>
</evidence>
<accession>A0A9P4YET2</accession>
<dbReference type="RefSeq" id="XP_040782380.1">
    <property type="nucleotide sequence ID" value="XM_040920547.1"/>
</dbReference>
<comment type="caution">
    <text evidence="6">The sequence shown here is derived from an EMBL/GenBank/DDBJ whole genome shotgun (WGS) entry which is preliminary data.</text>
</comment>
<feature type="transmembrane region" description="Helical" evidence="5">
    <location>
        <begin position="264"/>
        <end position="287"/>
    </location>
</feature>
<evidence type="ECO:0000256" key="2">
    <source>
        <dbReference type="ARBA" id="ARBA00022692"/>
    </source>
</evidence>
<evidence type="ECO:0000256" key="4">
    <source>
        <dbReference type="ARBA" id="ARBA00023136"/>
    </source>
</evidence>
<feature type="transmembrane region" description="Helical" evidence="5">
    <location>
        <begin position="200"/>
        <end position="221"/>
    </location>
</feature>
<dbReference type="PANTHER" id="PTHR23507:SF1">
    <property type="entry name" value="FI18259P1-RELATED"/>
    <property type="match status" value="1"/>
</dbReference>
<dbReference type="AlphaFoldDB" id="A0A9P4YET2"/>
<reference evidence="6" key="1">
    <citation type="journal article" date="2020" name="Phytopathology">
        <title>Genome sequence of the chestnut blight fungus Cryphonectria parasitica EP155: A fundamental resource for an archetypical invasive plant pathogen.</title>
        <authorList>
            <person name="Crouch J.A."/>
            <person name="Dawe A."/>
            <person name="Aerts A."/>
            <person name="Barry K."/>
            <person name="Churchill A.C.L."/>
            <person name="Grimwood J."/>
            <person name="Hillman B."/>
            <person name="Milgroom M.G."/>
            <person name="Pangilinan J."/>
            <person name="Smith M."/>
            <person name="Salamov A."/>
            <person name="Schmutz J."/>
            <person name="Yadav J."/>
            <person name="Grigoriev I.V."/>
            <person name="Nuss D."/>
        </authorList>
    </citation>
    <scope>NUCLEOTIDE SEQUENCE</scope>
    <source>
        <strain evidence="6">EP155</strain>
    </source>
</reference>
<keyword evidence="7" id="KW-1185">Reference proteome</keyword>
<evidence type="ECO:0000256" key="1">
    <source>
        <dbReference type="ARBA" id="ARBA00004141"/>
    </source>
</evidence>
<keyword evidence="3 5" id="KW-1133">Transmembrane helix</keyword>
<feature type="transmembrane region" description="Helical" evidence="5">
    <location>
        <begin position="131"/>
        <end position="153"/>
    </location>
</feature>
<dbReference type="OrthoDB" id="5425648at2759"/>
<dbReference type="PANTHER" id="PTHR23507">
    <property type="entry name" value="ZGC:174356"/>
    <property type="match status" value="1"/>
</dbReference>
<dbReference type="EMBL" id="MU032344">
    <property type="protein sequence ID" value="KAF3771419.1"/>
    <property type="molecule type" value="Genomic_DNA"/>
</dbReference>
<dbReference type="GO" id="GO:0016020">
    <property type="term" value="C:membrane"/>
    <property type="evidence" value="ECO:0007669"/>
    <property type="project" value="UniProtKB-SubCell"/>
</dbReference>
<dbReference type="GeneID" id="63837676"/>
<dbReference type="Gene3D" id="1.20.1250.20">
    <property type="entry name" value="MFS general substrate transporter like domains"/>
    <property type="match status" value="1"/>
</dbReference>
<dbReference type="GO" id="GO:0022857">
    <property type="term" value="F:transmembrane transporter activity"/>
    <property type="evidence" value="ECO:0007669"/>
    <property type="project" value="TreeGrafter"/>
</dbReference>
<protein>
    <submittedName>
        <fullName evidence="6">Uncharacterized protein</fullName>
    </submittedName>
</protein>
<feature type="transmembrane region" description="Helical" evidence="5">
    <location>
        <begin position="174"/>
        <end position="194"/>
    </location>
</feature>
<feature type="transmembrane region" description="Helical" evidence="5">
    <location>
        <begin position="20"/>
        <end position="39"/>
    </location>
</feature>
<sequence length="295" mass="32315">MIGMSISPFIAGLFRSFTTSIFIALTLFAFCIIYLHLCLGSNTVRNDQSNTQIQQVTGSTEEGRQSQETCTVSSTEWLPILISPLKPFQKQPSHLLISLSLLSYNLVQSYIFTCLLIYTSVRFGFTGKENGFIISIAHSIAALYVFTTLYIGPRAMACLHSRCGLLAGTKRRDLILACISLTIQTASLAVLGLAKEALHLYVATVLLSFSLPASSFIKAYFASNFNRKERPMFLAALAAMEMLGSILSPLVFGSLQAYFTVNGVIFYIAAQITEASLIMLIVGSLFVNRSHIVAE</sequence>
<name>A0A9P4YET2_CRYP1</name>
<evidence type="ECO:0000256" key="3">
    <source>
        <dbReference type="ARBA" id="ARBA00022989"/>
    </source>
</evidence>
<evidence type="ECO:0000256" key="5">
    <source>
        <dbReference type="SAM" id="Phobius"/>
    </source>
</evidence>
<proteinExistence type="predicted"/>
<gene>
    <name evidence="6" type="ORF">M406DRAFT_33063</name>
</gene>
<evidence type="ECO:0000313" key="7">
    <source>
        <dbReference type="Proteomes" id="UP000803844"/>
    </source>
</evidence>
<feature type="transmembrane region" description="Helical" evidence="5">
    <location>
        <begin position="95"/>
        <end position="119"/>
    </location>
</feature>